<dbReference type="EMBL" id="JAGQKZ010000072">
    <property type="protein sequence ID" value="MCA9392533.1"/>
    <property type="molecule type" value="Genomic_DNA"/>
</dbReference>
<organism evidence="1 2">
    <name type="scientific">candidate division WWE3 bacterium</name>
    <dbReference type="NCBI Taxonomy" id="2053526"/>
    <lineage>
        <taxon>Bacteria</taxon>
        <taxon>Katanobacteria</taxon>
    </lineage>
</organism>
<evidence type="ECO:0000313" key="1">
    <source>
        <dbReference type="EMBL" id="MCA9392533.1"/>
    </source>
</evidence>
<reference evidence="1" key="1">
    <citation type="submission" date="2020-04" db="EMBL/GenBank/DDBJ databases">
        <authorList>
            <person name="Zhang T."/>
        </authorList>
    </citation>
    <scope>NUCLEOTIDE SEQUENCE</scope>
    <source>
        <strain evidence="1">HKST-UBA03</strain>
    </source>
</reference>
<proteinExistence type="predicted"/>
<evidence type="ECO:0000313" key="2">
    <source>
        <dbReference type="Proteomes" id="UP000751518"/>
    </source>
</evidence>
<comment type="caution">
    <text evidence="1">The sequence shown here is derived from an EMBL/GenBank/DDBJ whole genome shotgun (WGS) entry which is preliminary data.</text>
</comment>
<gene>
    <name evidence="1" type="ORF">KC614_05055</name>
</gene>
<dbReference type="Proteomes" id="UP000751518">
    <property type="component" value="Unassembled WGS sequence"/>
</dbReference>
<dbReference type="AlphaFoldDB" id="A0A955RSF4"/>
<accession>A0A955RSF4</accession>
<protein>
    <submittedName>
        <fullName evidence="1">Uncharacterized protein</fullName>
    </submittedName>
</protein>
<feature type="non-terminal residue" evidence="1">
    <location>
        <position position="133"/>
    </location>
</feature>
<reference evidence="1" key="2">
    <citation type="journal article" date="2021" name="Microbiome">
        <title>Successional dynamics and alternative stable states in a saline activated sludge microbial community over 9 years.</title>
        <authorList>
            <person name="Wang Y."/>
            <person name="Ye J."/>
            <person name="Ju F."/>
            <person name="Liu L."/>
            <person name="Boyd J.A."/>
            <person name="Deng Y."/>
            <person name="Parks D.H."/>
            <person name="Jiang X."/>
            <person name="Yin X."/>
            <person name="Woodcroft B.J."/>
            <person name="Tyson G.W."/>
            <person name="Hugenholtz P."/>
            <person name="Polz M.F."/>
            <person name="Zhang T."/>
        </authorList>
    </citation>
    <scope>NUCLEOTIDE SEQUENCE</scope>
    <source>
        <strain evidence="1">HKST-UBA03</strain>
    </source>
</reference>
<sequence length="133" mass="15055">MRPVTALYSEAGSSYVAAVDLKNAVRSKRWDVLQKSLEAMHGRTQVLITNIEHVRLLSFVPIVSGYYKQLPALSELEKNFYKLTTNVMTDLYPYHSILGFSVESEEEFDASVESLLKQSPQLVTVLKPYIAEI</sequence>
<name>A0A955RSF4_UNCKA</name>